<organism evidence="1 2">
    <name type="scientific">Halomonas cibimaris</name>
    <dbReference type="NCBI Taxonomy" id="657012"/>
    <lineage>
        <taxon>Bacteria</taxon>
        <taxon>Pseudomonadati</taxon>
        <taxon>Pseudomonadota</taxon>
        <taxon>Gammaproteobacteria</taxon>
        <taxon>Oceanospirillales</taxon>
        <taxon>Halomonadaceae</taxon>
        <taxon>Halomonas</taxon>
    </lineage>
</organism>
<name>A0ABP7L995_9GAMM</name>
<sequence>MLRCIIRYGLPGAALCVSSLLPRREPVDGYVVAVDQYQHPISGRGLKHPGRGVYADVAAGLFPEIVRKQLCLRAFLGNQVNSFAGVVLRHESDPRAENG</sequence>
<reference evidence="2" key="1">
    <citation type="journal article" date="2019" name="Int. J. Syst. Evol. Microbiol.">
        <title>The Global Catalogue of Microorganisms (GCM) 10K type strain sequencing project: providing services to taxonomists for standard genome sequencing and annotation.</title>
        <authorList>
            <consortium name="The Broad Institute Genomics Platform"/>
            <consortium name="The Broad Institute Genome Sequencing Center for Infectious Disease"/>
            <person name="Wu L."/>
            <person name="Ma J."/>
        </authorList>
    </citation>
    <scope>NUCLEOTIDE SEQUENCE [LARGE SCALE GENOMIC DNA]</scope>
    <source>
        <strain evidence="2">JCM 16914</strain>
    </source>
</reference>
<comment type="caution">
    <text evidence="1">The sequence shown here is derived from an EMBL/GenBank/DDBJ whole genome shotgun (WGS) entry which is preliminary data.</text>
</comment>
<keyword evidence="2" id="KW-1185">Reference proteome</keyword>
<accession>A0ABP7L995</accession>
<protein>
    <submittedName>
        <fullName evidence="1">Uncharacterized protein</fullName>
    </submittedName>
</protein>
<evidence type="ECO:0000313" key="2">
    <source>
        <dbReference type="Proteomes" id="UP001500133"/>
    </source>
</evidence>
<dbReference type="Proteomes" id="UP001500133">
    <property type="component" value="Unassembled WGS sequence"/>
</dbReference>
<evidence type="ECO:0000313" key="1">
    <source>
        <dbReference type="EMBL" id="GAA3896508.1"/>
    </source>
</evidence>
<dbReference type="EMBL" id="BAAAZT010000018">
    <property type="protein sequence ID" value="GAA3896508.1"/>
    <property type="molecule type" value="Genomic_DNA"/>
</dbReference>
<gene>
    <name evidence="1" type="ORF">GCM10022228_04170</name>
</gene>
<proteinExistence type="predicted"/>